<dbReference type="Pfam" id="PF01979">
    <property type="entry name" value="Amidohydro_1"/>
    <property type="match status" value="1"/>
</dbReference>
<dbReference type="Gene3D" id="3.20.20.140">
    <property type="entry name" value="Metal-dependent hydrolases"/>
    <property type="match status" value="2"/>
</dbReference>
<reference evidence="2 3" key="1">
    <citation type="submission" date="2016-12" db="EMBL/GenBank/DDBJ databases">
        <authorList>
            <person name="Song W.-J."/>
            <person name="Kurnit D.M."/>
        </authorList>
    </citation>
    <scope>NUCLEOTIDE SEQUENCE [LARGE SCALE GENOMIC DNA]</scope>
    <source>
        <strain evidence="2 3">DSM 11393</strain>
    </source>
</reference>
<dbReference type="InterPro" id="IPR012696">
    <property type="entry name" value="PhnM"/>
</dbReference>
<protein>
    <submittedName>
        <fullName evidence="2">Alpha-D-ribose 1-methylphosphonate 5-triphosphate diphosphatase</fullName>
    </submittedName>
</protein>
<dbReference type="CDD" id="cd01306">
    <property type="entry name" value="PhnM"/>
    <property type="match status" value="1"/>
</dbReference>
<dbReference type="Proteomes" id="UP000186469">
    <property type="component" value="Unassembled WGS sequence"/>
</dbReference>
<sequence length="397" mass="44405">MPKELCFINAKVVTPQNVINGYVIVKDGIIKEVGEGTLNHISKVNGNCHIEDMENDYLIPGLVELHTDNLEKHLEPRAGVLWSSSRNAFLAHDAQLAAAGMTTVLDSLSVGEYHSKKQRSKMLEMSIQALNEVREHKGTRVNHYLHLRCEVSDPQMPELFNALISEPDLRLVSLMDHTPGQRQFANEENYRTYYQSSFQWTDEEFQERVVELKEIQKHYAKKHEAQIIAFCRQNNIILASHDDACTSHIDDAISAGIKISEFPTTMQAAKYAVDKGLLTIMGSPNIMRGGSHSGNISALAVAKENALCILSSDYAPHSLLPAAFILYEENVFDLPTAINLITKNPAEAVGLNDRGEILQGKKADLVRVACNQKQTNDSYPYQLPEVRTVWNNGIRVI</sequence>
<accession>A0A1M7ST14</accession>
<feature type="domain" description="Amidohydrolase-related" evidence="1">
    <location>
        <begin position="211"/>
        <end position="392"/>
    </location>
</feature>
<dbReference type="GO" id="GO:0016810">
    <property type="term" value="F:hydrolase activity, acting on carbon-nitrogen (but not peptide) bonds"/>
    <property type="evidence" value="ECO:0007669"/>
    <property type="project" value="InterPro"/>
</dbReference>
<keyword evidence="3" id="KW-1185">Reference proteome</keyword>
<dbReference type="RefSeq" id="WP_072696909.1">
    <property type="nucleotide sequence ID" value="NZ_FRDI01000004.1"/>
</dbReference>
<dbReference type="OrthoDB" id="9785413at2"/>
<dbReference type="AlphaFoldDB" id="A0A1M7ST14"/>
<dbReference type="PANTHER" id="PTHR43135">
    <property type="entry name" value="ALPHA-D-RIBOSE 1-METHYLPHOSPHONATE 5-TRIPHOSPHATE DIPHOSPHATASE"/>
    <property type="match status" value="1"/>
</dbReference>
<dbReference type="PIRSF" id="PIRSF038971">
    <property type="entry name" value="PhnM"/>
    <property type="match status" value="1"/>
</dbReference>
<dbReference type="InterPro" id="IPR051781">
    <property type="entry name" value="Metallo-dep_Hydrolase"/>
</dbReference>
<dbReference type="NCBIfam" id="NF011984">
    <property type="entry name" value="PRK15446.1-5"/>
    <property type="match status" value="1"/>
</dbReference>
<dbReference type="SUPFAM" id="SSF51338">
    <property type="entry name" value="Composite domain of metallo-dependent hydrolases"/>
    <property type="match status" value="1"/>
</dbReference>
<organism evidence="2 3">
    <name type="scientific">Desulfovibrio litoralis DSM 11393</name>
    <dbReference type="NCBI Taxonomy" id="1121455"/>
    <lineage>
        <taxon>Bacteria</taxon>
        <taxon>Pseudomonadati</taxon>
        <taxon>Thermodesulfobacteriota</taxon>
        <taxon>Desulfovibrionia</taxon>
        <taxon>Desulfovibrionales</taxon>
        <taxon>Desulfovibrionaceae</taxon>
        <taxon>Desulfovibrio</taxon>
    </lineage>
</organism>
<evidence type="ECO:0000259" key="1">
    <source>
        <dbReference type="Pfam" id="PF01979"/>
    </source>
</evidence>
<gene>
    <name evidence="2" type="ORF">SAMN02745728_01231</name>
</gene>
<dbReference type="STRING" id="1121455.SAMN02745728_01231"/>
<name>A0A1M7ST14_9BACT</name>
<dbReference type="NCBIfam" id="TIGR02318">
    <property type="entry name" value="phosphono_phnM"/>
    <property type="match status" value="1"/>
</dbReference>
<dbReference type="InterPro" id="IPR006680">
    <property type="entry name" value="Amidohydro-rel"/>
</dbReference>
<proteinExistence type="predicted"/>
<dbReference type="InterPro" id="IPR032466">
    <property type="entry name" value="Metal_Hydrolase"/>
</dbReference>
<evidence type="ECO:0000313" key="2">
    <source>
        <dbReference type="EMBL" id="SHN61514.1"/>
    </source>
</evidence>
<dbReference type="NCBIfam" id="NF011990">
    <property type="entry name" value="PRK15446.2-6"/>
    <property type="match status" value="1"/>
</dbReference>
<dbReference type="SUPFAM" id="SSF51556">
    <property type="entry name" value="Metallo-dependent hydrolases"/>
    <property type="match status" value="1"/>
</dbReference>
<dbReference type="InterPro" id="IPR011059">
    <property type="entry name" value="Metal-dep_hydrolase_composite"/>
</dbReference>
<dbReference type="EMBL" id="FRDI01000004">
    <property type="protein sequence ID" value="SHN61514.1"/>
    <property type="molecule type" value="Genomic_DNA"/>
</dbReference>
<dbReference type="PANTHER" id="PTHR43135:SF3">
    <property type="entry name" value="ALPHA-D-RIBOSE 1-METHYLPHOSPHONATE 5-TRIPHOSPHATE DIPHOSPHATASE"/>
    <property type="match status" value="1"/>
</dbReference>
<dbReference type="GO" id="GO:0019700">
    <property type="term" value="P:organic phosphonate catabolic process"/>
    <property type="evidence" value="ECO:0007669"/>
    <property type="project" value="InterPro"/>
</dbReference>
<evidence type="ECO:0000313" key="3">
    <source>
        <dbReference type="Proteomes" id="UP000186469"/>
    </source>
</evidence>